<organism evidence="2 3">
    <name type="scientific">Metabacillus malikii</name>
    <dbReference type="NCBI Taxonomy" id="1504265"/>
    <lineage>
        <taxon>Bacteria</taxon>
        <taxon>Bacillati</taxon>
        <taxon>Bacillota</taxon>
        <taxon>Bacilli</taxon>
        <taxon>Bacillales</taxon>
        <taxon>Bacillaceae</taxon>
        <taxon>Metabacillus</taxon>
    </lineage>
</organism>
<feature type="transmembrane region" description="Helical" evidence="1">
    <location>
        <begin position="138"/>
        <end position="162"/>
    </location>
</feature>
<feature type="transmembrane region" description="Helical" evidence="1">
    <location>
        <begin position="79"/>
        <end position="101"/>
    </location>
</feature>
<protein>
    <recommendedName>
        <fullName evidence="4">HXXEE domain-containing protein</fullName>
    </recommendedName>
</protein>
<feature type="transmembrane region" description="Helical" evidence="1">
    <location>
        <begin position="107"/>
        <end position="126"/>
    </location>
</feature>
<keyword evidence="1" id="KW-1133">Transmembrane helix</keyword>
<evidence type="ECO:0008006" key="4">
    <source>
        <dbReference type="Google" id="ProtNLM"/>
    </source>
</evidence>
<accession>A0ABT9ZNW7</accession>
<reference evidence="2 3" key="1">
    <citation type="submission" date="2023-07" db="EMBL/GenBank/DDBJ databases">
        <title>Genomic Encyclopedia of Type Strains, Phase IV (KMG-IV): sequencing the most valuable type-strain genomes for metagenomic binning, comparative biology and taxonomic classification.</title>
        <authorList>
            <person name="Goeker M."/>
        </authorList>
    </citation>
    <scope>NUCLEOTIDE SEQUENCE [LARGE SCALE GENOMIC DNA]</scope>
    <source>
        <strain evidence="2 3">DSM 29005</strain>
    </source>
</reference>
<dbReference type="RefSeq" id="WP_307346923.1">
    <property type="nucleotide sequence ID" value="NZ_JAUSUD010000042.1"/>
</dbReference>
<keyword evidence="3" id="KW-1185">Reference proteome</keyword>
<dbReference type="InterPro" id="IPR025671">
    <property type="entry name" value="HXXEE"/>
</dbReference>
<gene>
    <name evidence="2" type="ORF">J2S19_004844</name>
</gene>
<evidence type="ECO:0000256" key="1">
    <source>
        <dbReference type="SAM" id="Phobius"/>
    </source>
</evidence>
<comment type="caution">
    <text evidence="2">The sequence shown here is derived from an EMBL/GenBank/DDBJ whole genome shotgun (WGS) entry which is preliminary data.</text>
</comment>
<dbReference type="EMBL" id="JAUSUD010000042">
    <property type="protein sequence ID" value="MDQ0233497.1"/>
    <property type="molecule type" value="Genomic_DNA"/>
</dbReference>
<keyword evidence="1" id="KW-0812">Transmembrane</keyword>
<feature type="transmembrane region" description="Helical" evidence="1">
    <location>
        <begin position="45"/>
        <end position="67"/>
    </location>
</feature>
<name>A0ABT9ZNW7_9BACI</name>
<evidence type="ECO:0000313" key="2">
    <source>
        <dbReference type="EMBL" id="MDQ0233497.1"/>
    </source>
</evidence>
<dbReference type="Pfam" id="PF13787">
    <property type="entry name" value="HXXEE"/>
    <property type="match status" value="1"/>
</dbReference>
<dbReference type="Proteomes" id="UP001234495">
    <property type="component" value="Unassembled WGS sequence"/>
</dbReference>
<evidence type="ECO:0000313" key="3">
    <source>
        <dbReference type="Proteomes" id="UP001234495"/>
    </source>
</evidence>
<keyword evidence="1" id="KW-0472">Membrane</keyword>
<sequence>MKHNPYQLLWLLPIVFTFHNLEELLVMEFTSFSFSKMPEFLESLYQFNTVALAMILLTLAVTMVIYLDYRLKTKATLYLSILCCGLLFINSLSHIGQFIVLKEYVPGFITALLLMMPFTLYVLILYVTNGFISIKRLFIILAISIVTMGPLIILFLVISRILT</sequence>
<proteinExistence type="predicted"/>